<dbReference type="AlphaFoldDB" id="A0A9P3LEV9"/>
<feature type="region of interest" description="Disordered" evidence="1">
    <location>
        <begin position="259"/>
        <end position="279"/>
    </location>
</feature>
<dbReference type="PANTHER" id="PTHR11440">
    <property type="entry name" value="LECITHIN-CHOLESTEROL ACYLTRANSFERASE-RELATED"/>
    <property type="match status" value="1"/>
</dbReference>
<keyword evidence="4" id="KW-1185">Reference proteome</keyword>
<evidence type="ECO:0008006" key="5">
    <source>
        <dbReference type="Google" id="ProtNLM"/>
    </source>
</evidence>
<dbReference type="SUPFAM" id="SSF53474">
    <property type="entry name" value="alpha/beta-Hydrolases"/>
    <property type="match status" value="1"/>
</dbReference>
<dbReference type="Gene3D" id="3.40.50.1820">
    <property type="entry name" value="alpha/beta hydrolase"/>
    <property type="match status" value="1"/>
</dbReference>
<feature type="compositionally biased region" description="Basic and acidic residues" evidence="1">
    <location>
        <begin position="533"/>
        <end position="544"/>
    </location>
</feature>
<feature type="region of interest" description="Disordered" evidence="1">
    <location>
        <begin position="453"/>
        <end position="485"/>
    </location>
</feature>
<name>A0A9P3LEV9_9APHY</name>
<comment type="caution">
    <text evidence="3">The sequence shown here is derived from an EMBL/GenBank/DDBJ whole genome shotgun (WGS) entry which is preliminary data.</text>
</comment>
<feature type="chain" id="PRO_5040199771" description="Alpha/beta-hydrolase" evidence="2">
    <location>
        <begin position="24"/>
        <end position="574"/>
    </location>
</feature>
<protein>
    <recommendedName>
        <fullName evidence="5">Alpha/beta-hydrolase</fullName>
    </recommendedName>
</protein>
<evidence type="ECO:0000256" key="2">
    <source>
        <dbReference type="SAM" id="SignalP"/>
    </source>
</evidence>
<dbReference type="OrthoDB" id="5592486at2759"/>
<dbReference type="EMBL" id="BPQB01000027">
    <property type="protein sequence ID" value="GJE92665.1"/>
    <property type="molecule type" value="Genomic_DNA"/>
</dbReference>
<dbReference type="Proteomes" id="UP000703269">
    <property type="component" value="Unassembled WGS sequence"/>
</dbReference>
<feature type="region of interest" description="Disordered" evidence="1">
    <location>
        <begin position="65"/>
        <end position="90"/>
    </location>
</feature>
<evidence type="ECO:0000313" key="3">
    <source>
        <dbReference type="EMBL" id="GJE92665.1"/>
    </source>
</evidence>
<evidence type="ECO:0000256" key="1">
    <source>
        <dbReference type="SAM" id="MobiDB-lite"/>
    </source>
</evidence>
<organism evidence="3 4">
    <name type="scientific">Phanerochaete sordida</name>
    <dbReference type="NCBI Taxonomy" id="48140"/>
    <lineage>
        <taxon>Eukaryota</taxon>
        <taxon>Fungi</taxon>
        <taxon>Dikarya</taxon>
        <taxon>Basidiomycota</taxon>
        <taxon>Agaricomycotina</taxon>
        <taxon>Agaricomycetes</taxon>
        <taxon>Polyporales</taxon>
        <taxon>Phanerochaetaceae</taxon>
        <taxon>Phanerochaete</taxon>
    </lineage>
</organism>
<gene>
    <name evidence="3" type="ORF">PsYK624_088200</name>
</gene>
<accession>A0A9P3LEV9</accession>
<sequence>MQTIWFPAPVGVLFRRLVNVVSSLSISHHYLAQRSEGSDPNASSATVKILAWLPWTARTRFALATDGNSSQGDPEPERKPAPRPRPANRPVDVIHRLMQSPALYDPVRAPRHPIALCHGLYGFDVRRPIAFPLLRQEYWMNVLNILRQKVGAEVIVTAVPATGSITSRAKALDGLLKTRASGRSINFLAHSMGGLDCRHLISHYKPTEYTPVSLTTVATPHRGSPFMDWCTANIGIGKLGQKERELEALTKGIQEQAEANLQKEKSKEKDSEGSAKSTISLSSLPSSFTTLLLSLLDSPAYANLSTAYLRDVFNPHTPDDPKVRYFSVAGRLSSMNIWHPLWLPKMVLDGYEERERARLGVQWRFEDGGERWGNDGLVTVQSARWGEFLGILEEVDHWELRGARGFELGVDLPWPSRGSSKDAESPTAEEREGWSLGDWGRLVRAWKKEERKARDAGAAVSEREESGRTRPSDGRRADALDQSAKAKEQGFVDDVVQASTEKVSAVFDWIVDSVPSRAPEEQQQPQSLSAALEAKEAREAEQARKASVKSDLATKGDLERFYVALCRKLYDEGL</sequence>
<feature type="region of interest" description="Disordered" evidence="1">
    <location>
        <begin position="517"/>
        <end position="550"/>
    </location>
</feature>
<feature type="signal peptide" evidence="2">
    <location>
        <begin position="1"/>
        <end position="23"/>
    </location>
</feature>
<feature type="compositionally biased region" description="Basic and acidic residues" evidence="1">
    <location>
        <begin position="261"/>
        <end position="273"/>
    </location>
</feature>
<proteinExistence type="predicted"/>
<dbReference type="InterPro" id="IPR029058">
    <property type="entry name" value="AB_hydrolase_fold"/>
</dbReference>
<evidence type="ECO:0000313" key="4">
    <source>
        <dbReference type="Proteomes" id="UP000703269"/>
    </source>
</evidence>
<reference evidence="3 4" key="1">
    <citation type="submission" date="2021-08" db="EMBL/GenBank/DDBJ databases">
        <title>Draft Genome Sequence of Phanerochaete sordida strain YK-624.</title>
        <authorList>
            <person name="Mori T."/>
            <person name="Dohra H."/>
            <person name="Suzuki T."/>
            <person name="Kawagishi H."/>
            <person name="Hirai H."/>
        </authorList>
    </citation>
    <scope>NUCLEOTIDE SEQUENCE [LARGE SCALE GENOMIC DNA]</scope>
    <source>
        <strain evidence="3 4">YK-624</strain>
    </source>
</reference>
<keyword evidence="2" id="KW-0732">Signal</keyword>